<accession>A0A939BAF7</accession>
<reference evidence="2" key="2">
    <citation type="journal article" date="2021" name="Sci. Rep.">
        <title>The distribution of antibiotic resistance genes in chicken gut microbiota commensals.</title>
        <authorList>
            <person name="Juricova H."/>
            <person name="Matiasovicova J."/>
            <person name="Kubasova T."/>
            <person name="Cejkova D."/>
            <person name="Rychlik I."/>
        </authorList>
    </citation>
    <scope>NUCLEOTIDE SEQUENCE</scope>
    <source>
        <strain evidence="2">An836</strain>
    </source>
</reference>
<keyword evidence="3" id="KW-1185">Reference proteome</keyword>
<evidence type="ECO:0000313" key="2">
    <source>
        <dbReference type="EMBL" id="MBM6700474.1"/>
    </source>
</evidence>
<organism evidence="2 3">
    <name type="scientific">Bifidobacterium pullorum subsp. saeculare</name>
    <dbReference type="NCBI Taxonomy" id="78257"/>
    <lineage>
        <taxon>Bacteria</taxon>
        <taxon>Bacillati</taxon>
        <taxon>Actinomycetota</taxon>
        <taxon>Actinomycetes</taxon>
        <taxon>Bifidobacteriales</taxon>
        <taxon>Bifidobacteriaceae</taxon>
        <taxon>Bifidobacterium</taxon>
    </lineage>
</organism>
<comment type="caution">
    <text evidence="2">The sequence shown here is derived from an EMBL/GenBank/DDBJ whole genome shotgun (WGS) entry which is preliminary data.</text>
</comment>
<dbReference type="AlphaFoldDB" id="A0A939BAF7"/>
<feature type="non-terminal residue" evidence="2">
    <location>
        <position position="106"/>
    </location>
</feature>
<dbReference type="Proteomes" id="UP000718821">
    <property type="component" value="Unassembled WGS sequence"/>
</dbReference>
<name>A0A939BAF7_9BIFI</name>
<sequence length="106" mass="11762">MAAKRQVTLRFRDEYVRASKKRKGVILDRMRETPGVGGGTARRLLAQAGRHGNGAAPAARERPCRHSGQSREPPVRVRVSTDMPCGRYPKAMPPQWLPVLRGHGQP</sequence>
<gene>
    <name evidence="2" type="ORF">H7U32_09305</name>
</gene>
<evidence type="ECO:0000313" key="3">
    <source>
        <dbReference type="Proteomes" id="UP000718821"/>
    </source>
</evidence>
<evidence type="ECO:0000256" key="1">
    <source>
        <dbReference type="SAM" id="MobiDB-lite"/>
    </source>
</evidence>
<protein>
    <submittedName>
        <fullName evidence="2">Transposase</fullName>
    </submittedName>
</protein>
<feature type="region of interest" description="Disordered" evidence="1">
    <location>
        <begin position="47"/>
        <end position="106"/>
    </location>
</feature>
<proteinExistence type="predicted"/>
<dbReference type="EMBL" id="JACLYU010000050">
    <property type="protein sequence ID" value="MBM6700474.1"/>
    <property type="molecule type" value="Genomic_DNA"/>
</dbReference>
<reference evidence="2" key="1">
    <citation type="submission" date="2020-08" db="EMBL/GenBank/DDBJ databases">
        <authorList>
            <person name="Cejkova D."/>
            <person name="Kubasova T."/>
            <person name="Jahodarova E."/>
            <person name="Rychlik I."/>
        </authorList>
    </citation>
    <scope>NUCLEOTIDE SEQUENCE</scope>
    <source>
        <strain evidence="2">An836</strain>
    </source>
</reference>